<evidence type="ECO:0000259" key="1">
    <source>
        <dbReference type="Pfam" id="PF11716"/>
    </source>
</evidence>
<dbReference type="Gene3D" id="1.20.120.450">
    <property type="entry name" value="dinb family like domain"/>
    <property type="match status" value="1"/>
</dbReference>
<dbReference type="InterPro" id="IPR017520">
    <property type="entry name" value="CHP03086"/>
</dbReference>
<dbReference type="InterPro" id="IPR034660">
    <property type="entry name" value="DinB/YfiT-like"/>
</dbReference>
<comment type="caution">
    <text evidence="2">The sequence shown here is derived from an EMBL/GenBank/DDBJ whole genome shotgun (WGS) entry which is preliminary data.</text>
</comment>
<reference evidence="2 3" key="1">
    <citation type="submission" date="2021-08" db="EMBL/GenBank/DDBJ databases">
        <title>Nocardioides bacterium WL0053 sp. nov., isolated from the sediment.</title>
        <authorList>
            <person name="Wang L."/>
            <person name="Zhang D."/>
            <person name="Zhang A."/>
        </authorList>
    </citation>
    <scope>NUCLEOTIDE SEQUENCE [LARGE SCALE GENOMIC DNA]</scope>
    <source>
        <strain evidence="2 3">WL0053</strain>
    </source>
</reference>
<dbReference type="EMBL" id="JAIEZQ010000001">
    <property type="protein sequence ID" value="MBY9074354.1"/>
    <property type="molecule type" value="Genomic_DNA"/>
</dbReference>
<keyword evidence="3" id="KW-1185">Reference proteome</keyword>
<dbReference type="RefSeq" id="WP_221024046.1">
    <property type="nucleotide sequence ID" value="NZ_JAIEZQ010000001.1"/>
</dbReference>
<name>A0ABS7RH33_9ACTN</name>
<feature type="domain" description="Mycothiol-dependent maleylpyruvate isomerase metal-binding" evidence="1">
    <location>
        <begin position="7"/>
        <end position="133"/>
    </location>
</feature>
<dbReference type="InterPro" id="IPR024344">
    <property type="entry name" value="MDMPI_metal-binding"/>
</dbReference>
<dbReference type="SUPFAM" id="SSF109854">
    <property type="entry name" value="DinB/YfiT-like putative metalloenzymes"/>
    <property type="match status" value="1"/>
</dbReference>
<sequence length="202" mass="21331">MSRVDLAPAAGEVARLLNGVRDDQLSDPTPCQDTPVAALLDHLMGLSLAFTWAARKTGPPAGVTSPPPGLARAETLDPDWRAQLPRRLTELVEAWQAPAAWEGMTEAGGVQLPAEVMGVVALDELVLHGWDLARATGQTFRCDPASTSAILAFTRESAQPERAASREGLFGPVVDVPADSSELDRALGYAGRDPAWTRTAAG</sequence>
<gene>
    <name evidence="2" type="ORF">K1X13_05925</name>
</gene>
<evidence type="ECO:0000313" key="2">
    <source>
        <dbReference type="EMBL" id="MBY9074354.1"/>
    </source>
</evidence>
<protein>
    <submittedName>
        <fullName evidence="2">TIGR03086 family protein</fullName>
    </submittedName>
</protein>
<proteinExistence type="predicted"/>
<dbReference type="Pfam" id="PF11716">
    <property type="entry name" value="MDMPI_N"/>
    <property type="match status" value="1"/>
</dbReference>
<organism evidence="2 3">
    <name type="scientific">Nocardioides jiangsuensis</name>
    <dbReference type="NCBI Taxonomy" id="2866161"/>
    <lineage>
        <taxon>Bacteria</taxon>
        <taxon>Bacillati</taxon>
        <taxon>Actinomycetota</taxon>
        <taxon>Actinomycetes</taxon>
        <taxon>Propionibacteriales</taxon>
        <taxon>Nocardioidaceae</taxon>
        <taxon>Nocardioides</taxon>
    </lineage>
</organism>
<evidence type="ECO:0000313" key="3">
    <source>
        <dbReference type="Proteomes" id="UP000754710"/>
    </source>
</evidence>
<accession>A0ABS7RH33</accession>
<dbReference type="InterPro" id="IPR017517">
    <property type="entry name" value="Maleyloyr_isom"/>
</dbReference>
<dbReference type="NCBIfam" id="TIGR03086">
    <property type="entry name" value="TIGR03086 family metal-binding protein"/>
    <property type="match status" value="1"/>
</dbReference>
<dbReference type="NCBIfam" id="TIGR03083">
    <property type="entry name" value="maleylpyruvate isomerase family mycothiol-dependent enzyme"/>
    <property type="match status" value="1"/>
</dbReference>
<dbReference type="Proteomes" id="UP000754710">
    <property type="component" value="Unassembled WGS sequence"/>
</dbReference>